<keyword evidence="5" id="KW-1185">Reference proteome</keyword>
<keyword evidence="1" id="KW-0812">Transmembrane</keyword>
<organism evidence="4 5">
    <name type="scientific">Rotaria sordida</name>
    <dbReference type="NCBI Taxonomy" id="392033"/>
    <lineage>
        <taxon>Eukaryota</taxon>
        <taxon>Metazoa</taxon>
        <taxon>Spiralia</taxon>
        <taxon>Gnathifera</taxon>
        <taxon>Rotifera</taxon>
        <taxon>Eurotatoria</taxon>
        <taxon>Bdelloidea</taxon>
        <taxon>Philodinida</taxon>
        <taxon>Philodinidae</taxon>
        <taxon>Rotaria</taxon>
    </lineage>
</organism>
<dbReference type="Pfam" id="PF09587">
    <property type="entry name" value="PGA_cap"/>
    <property type="match status" value="1"/>
</dbReference>
<dbReference type="InterPro" id="IPR019079">
    <property type="entry name" value="Capsule_synth_CapA"/>
</dbReference>
<sequence length="341" mass="38695">MEHGIIGFVLNLISLIHGSFAIVISVIVIGIIIYHQYHNRLRREEKITLILSVNIYFYMIIYVAVLVSGNIQTLLGDIYEQNFDSSWCTFRGYLIPVSCCALFHAFAIQAFYRLCRIVYSNHRWVQFYWLYVIAIPVQLVEAIIILCPILIWHDVIYLPNEYYCFVPFTKVRGFLWILLIAYGLPLLLLSLIYLRITIFIRQQPLNQTLMVKQRQKRDLAAIQRIFINVGLLFVLGIPACLTAANIHHVYLANNHTLDFGVEGLEETCETLDKSGISYVGVGRTRQQALGPVFLDVPINDSATVEKVKPVPMNASAPRSSSSLTIGLLSTLDSFISSSCSL</sequence>
<reference evidence="4" key="1">
    <citation type="submission" date="2021-02" db="EMBL/GenBank/DDBJ databases">
        <authorList>
            <person name="Nowell W R."/>
        </authorList>
    </citation>
    <scope>NUCLEOTIDE SEQUENCE</scope>
</reference>
<protein>
    <recommendedName>
        <fullName evidence="2">Capsule synthesis protein CapA domain-containing protein</fullName>
    </recommendedName>
</protein>
<accession>A0A815I0F3</accession>
<dbReference type="EMBL" id="CAJNOH010000839">
    <property type="protein sequence ID" value="CAF1134156.1"/>
    <property type="molecule type" value="Genomic_DNA"/>
</dbReference>
<name>A0A815I0F3_9BILA</name>
<evidence type="ECO:0000259" key="2">
    <source>
        <dbReference type="Pfam" id="PF09587"/>
    </source>
</evidence>
<dbReference type="PANTHER" id="PTHR33393:SF11">
    <property type="entry name" value="POLYGLUTAMINE SYNTHESIS ACCESSORY PROTEIN RV0574C-RELATED"/>
    <property type="match status" value="1"/>
</dbReference>
<evidence type="ECO:0000313" key="4">
    <source>
        <dbReference type="EMBL" id="CAF1359551.1"/>
    </source>
</evidence>
<evidence type="ECO:0000313" key="5">
    <source>
        <dbReference type="Proteomes" id="UP000663870"/>
    </source>
</evidence>
<feature type="domain" description="Capsule synthesis protein CapA" evidence="2">
    <location>
        <begin position="239"/>
        <end position="296"/>
    </location>
</feature>
<evidence type="ECO:0000256" key="1">
    <source>
        <dbReference type="SAM" id="Phobius"/>
    </source>
</evidence>
<proteinExistence type="predicted"/>
<dbReference type="Proteomes" id="UP000663870">
    <property type="component" value="Unassembled WGS sequence"/>
</dbReference>
<dbReference type="InterPro" id="IPR052169">
    <property type="entry name" value="CW_Biosynth-Accessory"/>
</dbReference>
<feature type="transmembrane region" description="Helical" evidence="1">
    <location>
        <begin position="55"/>
        <end position="73"/>
    </location>
</feature>
<dbReference type="EMBL" id="CAJNOL010001437">
    <property type="protein sequence ID" value="CAF1359551.1"/>
    <property type="molecule type" value="Genomic_DNA"/>
</dbReference>
<feature type="transmembrane region" description="Helical" evidence="1">
    <location>
        <begin position="93"/>
        <end position="115"/>
    </location>
</feature>
<evidence type="ECO:0000313" key="3">
    <source>
        <dbReference type="EMBL" id="CAF1134156.1"/>
    </source>
</evidence>
<dbReference type="AlphaFoldDB" id="A0A815I0F3"/>
<dbReference type="SUPFAM" id="SSF81321">
    <property type="entry name" value="Family A G protein-coupled receptor-like"/>
    <property type="match status" value="1"/>
</dbReference>
<keyword evidence="1" id="KW-0472">Membrane</keyword>
<feature type="transmembrane region" description="Helical" evidence="1">
    <location>
        <begin position="173"/>
        <end position="200"/>
    </location>
</feature>
<dbReference type="PANTHER" id="PTHR33393">
    <property type="entry name" value="POLYGLUTAMINE SYNTHESIS ACCESSORY PROTEIN RV0574C-RELATED"/>
    <property type="match status" value="1"/>
</dbReference>
<feature type="transmembrane region" description="Helical" evidence="1">
    <location>
        <begin position="221"/>
        <end position="244"/>
    </location>
</feature>
<dbReference type="Gene3D" id="1.20.1070.10">
    <property type="entry name" value="Rhodopsin 7-helix transmembrane proteins"/>
    <property type="match status" value="1"/>
</dbReference>
<keyword evidence="1" id="KW-1133">Transmembrane helix</keyword>
<comment type="caution">
    <text evidence="4">The sequence shown here is derived from an EMBL/GenBank/DDBJ whole genome shotgun (WGS) entry which is preliminary data.</text>
</comment>
<gene>
    <name evidence="4" type="ORF">JXQ802_LOCUS32545</name>
    <name evidence="3" type="ORF">PYM288_LOCUS21374</name>
</gene>
<dbReference type="Proteomes" id="UP000663854">
    <property type="component" value="Unassembled WGS sequence"/>
</dbReference>
<feature type="transmembrane region" description="Helical" evidence="1">
    <location>
        <begin position="127"/>
        <end position="153"/>
    </location>
</feature>
<feature type="transmembrane region" description="Helical" evidence="1">
    <location>
        <begin position="6"/>
        <end position="34"/>
    </location>
</feature>